<evidence type="ECO:0000256" key="5">
    <source>
        <dbReference type="ARBA" id="ARBA00023136"/>
    </source>
</evidence>
<evidence type="ECO:0000256" key="4">
    <source>
        <dbReference type="ARBA" id="ARBA00022989"/>
    </source>
</evidence>
<gene>
    <name evidence="7" type="ORF">P8V03_12440</name>
</gene>
<keyword evidence="3 6" id="KW-0812">Transmembrane</keyword>
<evidence type="ECO:0000256" key="2">
    <source>
        <dbReference type="ARBA" id="ARBA00022475"/>
    </source>
</evidence>
<evidence type="ECO:0000313" key="8">
    <source>
        <dbReference type="Proteomes" id="UP001281656"/>
    </source>
</evidence>
<keyword evidence="5 6" id="KW-0472">Membrane</keyword>
<sequence>MKIIRQLAIILIICFIGELLRRVLNLTVPGNVMGMMILLMLLCTGIIKVEMIEDISKFLLDHLAFFFLPAGVGLIASIALIKDYWYYVLIIAFISTVVVMVVTGITVQLFKRRESR</sequence>
<dbReference type="EMBL" id="JARUJP010000014">
    <property type="protein sequence ID" value="MDW8801957.1"/>
    <property type="molecule type" value="Genomic_DNA"/>
</dbReference>
<keyword evidence="2" id="KW-1003">Cell membrane</keyword>
<protein>
    <submittedName>
        <fullName evidence="7">CidA/LrgA family protein</fullName>
    </submittedName>
</protein>
<accession>A0ABU4JV21</accession>
<evidence type="ECO:0000313" key="7">
    <source>
        <dbReference type="EMBL" id="MDW8801957.1"/>
    </source>
</evidence>
<keyword evidence="4 6" id="KW-1133">Transmembrane helix</keyword>
<name>A0ABU4JV21_9CLOT</name>
<feature type="transmembrane region" description="Helical" evidence="6">
    <location>
        <begin position="59"/>
        <end position="81"/>
    </location>
</feature>
<dbReference type="Proteomes" id="UP001281656">
    <property type="component" value="Unassembled WGS sequence"/>
</dbReference>
<feature type="transmembrane region" description="Helical" evidence="6">
    <location>
        <begin position="30"/>
        <end position="47"/>
    </location>
</feature>
<organism evidence="7 8">
    <name type="scientific">Clostridium tanneri</name>
    <dbReference type="NCBI Taxonomy" id="3037988"/>
    <lineage>
        <taxon>Bacteria</taxon>
        <taxon>Bacillati</taxon>
        <taxon>Bacillota</taxon>
        <taxon>Clostridia</taxon>
        <taxon>Eubacteriales</taxon>
        <taxon>Clostridiaceae</taxon>
        <taxon>Clostridium</taxon>
    </lineage>
</organism>
<evidence type="ECO:0000256" key="3">
    <source>
        <dbReference type="ARBA" id="ARBA00022692"/>
    </source>
</evidence>
<evidence type="ECO:0000256" key="1">
    <source>
        <dbReference type="ARBA" id="ARBA00004651"/>
    </source>
</evidence>
<evidence type="ECO:0000256" key="6">
    <source>
        <dbReference type="SAM" id="Phobius"/>
    </source>
</evidence>
<dbReference type="InterPro" id="IPR005538">
    <property type="entry name" value="LrgA/CidA"/>
</dbReference>
<feature type="transmembrane region" description="Helical" evidence="6">
    <location>
        <begin position="7"/>
        <end position="24"/>
    </location>
</feature>
<dbReference type="Pfam" id="PF03788">
    <property type="entry name" value="LrgA"/>
    <property type="match status" value="1"/>
</dbReference>
<comment type="caution">
    <text evidence="7">The sequence shown here is derived from an EMBL/GenBank/DDBJ whole genome shotgun (WGS) entry which is preliminary data.</text>
</comment>
<reference evidence="7 8" key="1">
    <citation type="submission" date="2023-04" db="EMBL/GenBank/DDBJ databases">
        <title>Clostridium tannerae sp. nov., isolated from the fecal material of an alpaca.</title>
        <authorList>
            <person name="Miller S."/>
            <person name="Hendry M."/>
            <person name="King J."/>
            <person name="Sankaranarayanan K."/>
            <person name="Lawson P.A."/>
        </authorList>
    </citation>
    <scope>NUCLEOTIDE SEQUENCE [LARGE SCALE GENOMIC DNA]</scope>
    <source>
        <strain evidence="7 8">A1-XYC3</strain>
    </source>
</reference>
<keyword evidence="8" id="KW-1185">Reference proteome</keyword>
<feature type="transmembrane region" description="Helical" evidence="6">
    <location>
        <begin position="87"/>
        <end position="110"/>
    </location>
</feature>
<dbReference type="PANTHER" id="PTHR33931:SF2">
    <property type="entry name" value="HOLIN-LIKE PROTEIN CIDA"/>
    <property type="match status" value="1"/>
</dbReference>
<dbReference type="RefSeq" id="WP_318798345.1">
    <property type="nucleotide sequence ID" value="NZ_JARUJP010000014.1"/>
</dbReference>
<dbReference type="PANTHER" id="PTHR33931">
    <property type="entry name" value="HOLIN-LIKE PROTEIN CIDA-RELATED"/>
    <property type="match status" value="1"/>
</dbReference>
<comment type="subcellular location">
    <subcellularLocation>
        <location evidence="1">Cell membrane</location>
        <topology evidence="1">Multi-pass membrane protein</topology>
    </subcellularLocation>
</comment>
<proteinExistence type="predicted"/>